<dbReference type="InterPro" id="IPR003797">
    <property type="entry name" value="DegV"/>
</dbReference>
<dbReference type="GO" id="GO:0008289">
    <property type="term" value="F:lipid binding"/>
    <property type="evidence" value="ECO:0007669"/>
    <property type="project" value="UniProtKB-KW"/>
</dbReference>
<keyword evidence="3" id="KW-1185">Reference proteome</keyword>
<evidence type="ECO:0000256" key="1">
    <source>
        <dbReference type="ARBA" id="ARBA00023121"/>
    </source>
</evidence>
<name>A0A343JCZ4_9CLOT</name>
<accession>A0A343JCZ4</accession>
<organism evidence="2 3">
    <name type="scientific">Clostridium isatidis</name>
    <dbReference type="NCBI Taxonomy" id="182773"/>
    <lineage>
        <taxon>Bacteria</taxon>
        <taxon>Bacillati</taxon>
        <taxon>Bacillota</taxon>
        <taxon>Clostridia</taxon>
        <taxon>Eubacteriales</taxon>
        <taxon>Clostridiaceae</taxon>
        <taxon>Clostridium</taxon>
    </lineage>
</organism>
<gene>
    <name evidence="2" type="ORF">BEN51_07900</name>
</gene>
<reference evidence="2 3" key="1">
    <citation type="submission" date="2016-08" db="EMBL/GenBank/DDBJ databases">
        <title>Complete Genome Sequence Of The Indigo Reducing Clostridium isatidis DSM15098.</title>
        <authorList>
            <person name="Little G.T."/>
            <person name="Minton N.P."/>
        </authorList>
    </citation>
    <scope>NUCLEOTIDE SEQUENCE [LARGE SCALE GENOMIC DNA]</scope>
    <source>
        <strain evidence="2 3">DSM 15098</strain>
    </source>
</reference>
<sequence>MEKIKIITDSCLDIPEELIQKNDIEVMPVLINFGDESYLDREEININDMQEKIEKEGILPTTAQITPARFEEKFREYLDQGYRIVAVLMSSGMSGTYNSACIAKDMIASDDIILIDSQVITSAQGFFVLKACELRDKGYTAEEIKEIIERLIPKMNASLCFESLDNIVRGGRISKAAGAIGTVLGIKVILGFKDGMMGVKDKARGSKKAIKKIISDYESSNPNKEEPVMLIEIESPEIKAELKKYLDNNNVRYIETTPGCAVGIHSGKGACGLFFLSN</sequence>
<dbReference type="Pfam" id="PF02645">
    <property type="entry name" value="DegV"/>
    <property type="match status" value="1"/>
</dbReference>
<dbReference type="SUPFAM" id="SSF82549">
    <property type="entry name" value="DAK1/DegV-like"/>
    <property type="match status" value="1"/>
</dbReference>
<keyword evidence="1" id="KW-0446">Lipid-binding</keyword>
<dbReference type="KEGG" id="cia:BEN51_07900"/>
<evidence type="ECO:0000313" key="2">
    <source>
        <dbReference type="EMBL" id="ASW43402.1"/>
    </source>
</evidence>
<proteinExistence type="predicted"/>
<dbReference type="Gene3D" id="3.30.1180.10">
    <property type="match status" value="1"/>
</dbReference>
<dbReference type="InterPro" id="IPR050270">
    <property type="entry name" value="DegV_domain_contain"/>
</dbReference>
<dbReference type="OrthoDB" id="9780216at2"/>
<dbReference type="EMBL" id="CP016786">
    <property type="protein sequence ID" value="ASW43402.1"/>
    <property type="molecule type" value="Genomic_DNA"/>
</dbReference>
<dbReference type="RefSeq" id="WP_119865535.1">
    <property type="nucleotide sequence ID" value="NZ_CP016786.1"/>
</dbReference>
<evidence type="ECO:0000313" key="3">
    <source>
        <dbReference type="Proteomes" id="UP000264883"/>
    </source>
</evidence>
<dbReference type="NCBIfam" id="TIGR00762">
    <property type="entry name" value="DegV"/>
    <property type="match status" value="1"/>
</dbReference>
<dbReference type="AlphaFoldDB" id="A0A343JCZ4"/>
<dbReference type="InterPro" id="IPR043168">
    <property type="entry name" value="DegV_C"/>
</dbReference>
<dbReference type="PROSITE" id="PS51482">
    <property type="entry name" value="DEGV"/>
    <property type="match status" value="1"/>
</dbReference>
<protein>
    <submittedName>
        <fullName evidence="2">Fatty acid-binding protein DegV</fullName>
    </submittedName>
</protein>
<dbReference type="Proteomes" id="UP000264883">
    <property type="component" value="Chromosome"/>
</dbReference>
<dbReference type="PANTHER" id="PTHR33434">
    <property type="entry name" value="DEGV DOMAIN-CONTAINING PROTEIN DR_1986-RELATED"/>
    <property type="match status" value="1"/>
</dbReference>
<dbReference type="PANTHER" id="PTHR33434:SF2">
    <property type="entry name" value="FATTY ACID-BINDING PROTEIN TM_1468"/>
    <property type="match status" value="1"/>
</dbReference>
<dbReference type="Gene3D" id="3.40.50.10170">
    <property type="match status" value="1"/>
</dbReference>